<gene>
    <name evidence="1" type="ORF">HDC15625</name>
</gene>
<dbReference type="AlphaFoldDB" id="Q6IJ90"/>
<name>Q6IJ90_DROME</name>
<protein>
    <submittedName>
        <fullName evidence="1">HDC15625</fullName>
    </submittedName>
</protein>
<evidence type="ECO:0000313" key="1">
    <source>
        <dbReference type="EMBL" id="DAA04331.1"/>
    </source>
</evidence>
<proteinExistence type="predicted"/>
<sequence>MGRDQVEEEAGECVSRKDQKDLETDVLLNMCPDMPRASAIVLMRDMRAARVFVFWFLHRSLATRRNFPRDSRSHSCRRCTCSPTKCKPNWPPNVGRPNGVVPGPKVRNFYQPALGDH</sequence>
<dbReference type="EMBL" id="BK002826">
    <property type="protein sequence ID" value="DAA04331.1"/>
    <property type="molecule type" value="Genomic_DNA"/>
</dbReference>
<organism evidence="1">
    <name type="scientific">Drosophila melanogaster</name>
    <name type="common">Fruit fly</name>
    <dbReference type="NCBI Taxonomy" id="7227"/>
    <lineage>
        <taxon>Eukaryota</taxon>
        <taxon>Metazoa</taxon>
        <taxon>Ecdysozoa</taxon>
        <taxon>Arthropoda</taxon>
        <taxon>Hexapoda</taxon>
        <taxon>Insecta</taxon>
        <taxon>Pterygota</taxon>
        <taxon>Neoptera</taxon>
        <taxon>Endopterygota</taxon>
        <taxon>Diptera</taxon>
        <taxon>Brachycera</taxon>
        <taxon>Muscomorpha</taxon>
        <taxon>Ephydroidea</taxon>
        <taxon>Drosophilidae</taxon>
        <taxon>Drosophila</taxon>
        <taxon>Sophophora</taxon>
    </lineage>
</organism>
<accession>Q6IJ90</accession>
<reference evidence="1" key="1">
    <citation type="journal article" date="2003" name="Genome Biol.">
        <title>An integrated gene annotation and transcriptional profiling approach towards the full gene content of the Drosophila genome.</title>
        <authorList>
            <person name="Hild M."/>
            <person name="Beckmann B."/>
            <person name="Haas S.A."/>
            <person name="Koch B."/>
            <person name="Solovyev V."/>
            <person name="Busold C."/>
            <person name="Fellenberg K."/>
            <person name="Boutros M."/>
            <person name="Vingron M."/>
            <person name="Sauer F."/>
            <person name="Hoheisel J.D."/>
            <person name="Paro R."/>
        </authorList>
    </citation>
    <scope>NUCLEOTIDE SEQUENCE</scope>
</reference>